<evidence type="ECO:0000256" key="1">
    <source>
        <dbReference type="ARBA" id="ARBA00004651"/>
    </source>
</evidence>
<keyword evidence="5 7" id="KW-1133">Transmembrane helix</keyword>
<dbReference type="Proteomes" id="UP001172738">
    <property type="component" value="Unassembled WGS sequence"/>
</dbReference>
<dbReference type="EMBL" id="JAUHPV010000005">
    <property type="protein sequence ID" value="MDN4473212.1"/>
    <property type="molecule type" value="Genomic_DNA"/>
</dbReference>
<organism evidence="10 11">
    <name type="scientific">Demequina zhanjiangensis</name>
    <dbReference type="NCBI Taxonomy" id="3051659"/>
    <lineage>
        <taxon>Bacteria</taxon>
        <taxon>Bacillati</taxon>
        <taxon>Actinomycetota</taxon>
        <taxon>Actinomycetes</taxon>
        <taxon>Micrococcales</taxon>
        <taxon>Demequinaceae</taxon>
        <taxon>Demequina</taxon>
    </lineage>
</organism>
<dbReference type="PROSITE" id="PS50928">
    <property type="entry name" value="ABC_TM1"/>
    <property type="match status" value="1"/>
</dbReference>
<feature type="transmembrane region" description="Helical" evidence="7">
    <location>
        <begin position="125"/>
        <end position="142"/>
    </location>
</feature>
<keyword evidence="4 7" id="KW-0812">Transmembrane</keyword>
<feature type="transmembrane region" description="Helical" evidence="7">
    <location>
        <begin position="246"/>
        <end position="267"/>
    </location>
</feature>
<feature type="transmembrane region" description="Helical" evidence="7">
    <location>
        <begin position="149"/>
        <end position="170"/>
    </location>
</feature>
<evidence type="ECO:0000256" key="7">
    <source>
        <dbReference type="RuleBase" id="RU363032"/>
    </source>
</evidence>
<dbReference type="PANTHER" id="PTHR30151:SF0">
    <property type="entry name" value="ABC TRANSPORTER PERMEASE PROTEIN MJ0413-RELATED"/>
    <property type="match status" value="1"/>
</dbReference>
<keyword evidence="11" id="KW-1185">Reference proteome</keyword>
<gene>
    <name evidence="10" type="ORF">QQX04_09450</name>
</gene>
<keyword evidence="6 7" id="KW-0472">Membrane</keyword>
<feature type="region of interest" description="Disordered" evidence="8">
    <location>
        <begin position="1"/>
        <end position="27"/>
    </location>
</feature>
<evidence type="ECO:0000256" key="2">
    <source>
        <dbReference type="ARBA" id="ARBA00022448"/>
    </source>
</evidence>
<evidence type="ECO:0000256" key="6">
    <source>
        <dbReference type="ARBA" id="ARBA00023136"/>
    </source>
</evidence>
<dbReference type="CDD" id="cd06261">
    <property type="entry name" value="TM_PBP2"/>
    <property type="match status" value="1"/>
</dbReference>
<evidence type="ECO:0000313" key="10">
    <source>
        <dbReference type="EMBL" id="MDN4473212.1"/>
    </source>
</evidence>
<evidence type="ECO:0000259" key="9">
    <source>
        <dbReference type="PROSITE" id="PS50928"/>
    </source>
</evidence>
<feature type="compositionally biased region" description="Low complexity" evidence="8">
    <location>
        <begin position="1"/>
        <end position="12"/>
    </location>
</feature>
<comment type="subcellular location">
    <subcellularLocation>
        <location evidence="1 7">Cell membrane</location>
        <topology evidence="1 7">Multi-pass membrane protein</topology>
    </subcellularLocation>
</comment>
<reference evidence="10" key="1">
    <citation type="submission" date="2023-06" db="EMBL/GenBank/DDBJ databases">
        <title>SYSU T00b26.</title>
        <authorList>
            <person name="Gao L."/>
            <person name="Fang B.-Z."/>
            <person name="Li W.-J."/>
        </authorList>
    </citation>
    <scope>NUCLEOTIDE SEQUENCE</scope>
    <source>
        <strain evidence="10">SYSU T00b26</strain>
    </source>
</reference>
<dbReference type="Gene3D" id="1.10.3720.10">
    <property type="entry name" value="MetI-like"/>
    <property type="match status" value="1"/>
</dbReference>
<accession>A0ABT8G2H4</accession>
<evidence type="ECO:0000256" key="3">
    <source>
        <dbReference type="ARBA" id="ARBA00022475"/>
    </source>
</evidence>
<sequence>MSPTSATLTPSSRPRPRPRTATRSSSPRRSRDLWLGVLGVLIVLAGAELLSRTGIVNPDFLPPVTEMYAALFAMLGEGWFWEALWLTVRGWAVGLAAAMALGVVVGYIIGSSTFLRRFTSSTVEFLRPIPSVALIPLVILIFGTQPQSAFVLVVYAAFWQVLVQVLYGVADVDPVARDTARSYRFGPIRIARSVVYPTALPYIMTAFRLGAAVALILEITAELVIGVDGLGRELGIAQSSGAVPETYALVIVIGFIGVAVNLLVRLLERKALWWHPSVRSEQS</sequence>
<comment type="caution">
    <text evidence="10">The sequence shown here is derived from an EMBL/GenBank/DDBJ whole genome shotgun (WGS) entry which is preliminary data.</text>
</comment>
<dbReference type="SUPFAM" id="SSF161098">
    <property type="entry name" value="MetI-like"/>
    <property type="match status" value="1"/>
</dbReference>
<evidence type="ECO:0000256" key="5">
    <source>
        <dbReference type="ARBA" id="ARBA00022989"/>
    </source>
</evidence>
<evidence type="ECO:0000256" key="4">
    <source>
        <dbReference type="ARBA" id="ARBA00022692"/>
    </source>
</evidence>
<proteinExistence type="inferred from homology"/>
<name>A0ABT8G2H4_9MICO</name>
<evidence type="ECO:0000256" key="8">
    <source>
        <dbReference type="SAM" id="MobiDB-lite"/>
    </source>
</evidence>
<feature type="transmembrane region" description="Helical" evidence="7">
    <location>
        <begin position="202"/>
        <end position="225"/>
    </location>
</feature>
<dbReference type="RefSeq" id="WP_301128512.1">
    <property type="nucleotide sequence ID" value="NZ_JAUHPV010000005.1"/>
</dbReference>
<dbReference type="Pfam" id="PF00528">
    <property type="entry name" value="BPD_transp_1"/>
    <property type="match status" value="1"/>
</dbReference>
<comment type="similarity">
    <text evidence="7">Belongs to the binding-protein-dependent transport system permease family.</text>
</comment>
<dbReference type="PANTHER" id="PTHR30151">
    <property type="entry name" value="ALKANE SULFONATE ABC TRANSPORTER-RELATED, MEMBRANE SUBUNIT"/>
    <property type="match status" value="1"/>
</dbReference>
<dbReference type="InterPro" id="IPR000515">
    <property type="entry name" value="MetI-like"/>
</dbReference>
<evidence type="ECO:0000313" key="11">
    <source>
        <dbReference type="Proteomes" id="UP001172738"/>
    </source>
</evidence>
<keyword evidence="2 7" id="KW-0813">Transport</keyword>
<feature type="transmembrane region" description="Helical" evidence="7">
    <location>
        <begin position="91"/>
        <end position="110"/>
    </location>
</feature>
<keyword evidence="3" id="KW-1003">Cell membrane</keyword>
<feature type="domain" description="ABC transmembrane type-1" evidence="9">
    <location>
        <begin position="84"/>
        <end position="268"/>
    </location>
</feature>
<dbReference type="InterPro" id="IPR035906">
    <property type="entry name" value="MetI-like_sf"/>
</dbReference>
<feature type="transmembrane region" description="Helical" evidence="7">
    <location>
        <begin position="33"/>
        <end position="55"/>
    </location>
</feature>
<protein>
    <submittedName>
        <fullName evidence="10">ABC transporter permease</fullName>
    </submittedName>
</protein>